<feature type="region of interest" description="Disordered" evidence="15">
    <location>
        <begin position="410"/>
        <end position="430"/>
    </location>
</feature>
<keyword evidence="4 16" id="KW-0812">Transmembrane</keyword>
<feature type="transmembrane region" description="Helical" evidence="16">
    <location>
        <begin position="559"/>
        <end position="579"/>
    </location>
</feature>
<protein>
    <recommendedName>
        <fullName evidence="13">Glutamate receptor</fullName>
    </recommendedName>
</protein>
<keyword evidence="14" id="KW-1015">Disulfide bond</keyword>
<keyword evidence="9 13" id="KW-0675">Receptor</keyword>
<keyword evidence="19" id="KW-1185">Reference proteome</keyword>
<evidence type="ECO:0000313" key="18">
    <source>
        <dbReference type="EMBL" id="KAB1221981.1"/>
    </source>
</evidence>
<dbReference type="EMBL" id="RXIC02000020">
    <property type="protein sequence ID" value="KAB1221981.1"/>
    <property type="molecule type" value="Genomic_DNA"/>
</dbReference>
<keyword evidence="6 16" id="KW-1133">Transmembrane helix</keyword>
<dbReference type="InterPro" id="IPR001828">
    <property type="entry name" value="ANF_lig-bd_rcpt"/>
</dbReference>
<keyword evidence="10" id="KW-0325">Glycoprotein</keyword>
<comment type="caution">
    <text evidence="18">The sequence shown here is derived from an EMBL/GenBank/DDBJ whole genome shotgun (WGS) entry which is preliminary data.</text>
</comment>
<evidence type="ECO:0000256" key="14">
    <source>
        <dbReference type="PIRSR" id="PIRSR037090-50"/>
    </source>
</evidence>
<dbReference type="InterPro" id="IPR044440">
    <property type="entry name" value="GABAb_receptor_plant_PBP1"/>
</dbReference>
<feature type="domain" description="Ionotropic glutamate receptor C-terminal" evidence="17">
    <location>
        <begin position="441"/>
        <end position="778"/>
    </location>
</feature>
<feature type="disulfide bond" evidence="14">
    <location>
        <begin position="726"/>
        <end position="782"/>
    </location>
</feature>
<sequence length="880" mass="98178">MAFRFITGGGISRPLFVFPLLIYFLFILLSYGAQASYQNEVTNVGAIVDITSRIGKEEKTAMEIAAQKFNDSSKSRKVSLNFLASNTDPSKVVSAAEELIEGKKMDAIVGMHSWQEAALVANVGERARVPVLSFAAPAITSPFIQLRWPFLIRMANNASAEVKCIADIVRGCNWRRVIVIYEEDAYGGDSGMSTLFAEALQNSDAEIDYSLILPPFSSLSDSEGFLHEELLKLQGKTRCRVFVVLRSSLPMVTNLFREAKNLGLVGGESAWIIPDSITSLLDSADKSVLSSMEGAIGVKTHYDSFGKSYKEFSGQFQDKFKANYPQEVISNPGVYALRAYDSISIITEAIERMTGDKNSTQLLGNILSSNFSGLSGDLRFDGRELTQAPLFKITYVAGNRSNEIDIWTPEHEEDRNSSETWPHLTRVPEGWEMPTPSKPLRILVPGNAPFEQFVKVDSSNNPSGFCIDVFKAALNNSLNNIDGLRRLDYEFFTSNGTFDELVALVSNKTYDGIVGDLTILSNRSKLVEFTQPYIESSLVMIVPSMPDGSAWLFMKPFSWTLWLLTLVSLLYTMFMVWFLEHKSNDEFKGSYKEQISTILWFAFCSLFFAHREKINSNLTRVVVVVWFFVVFVLTSSYTANLSSMLTIQRQDNSVTIDSLKTENLKVGYDIGTFVGNYLEEELHFALANIKPLNSEVEYITEFKRTDGIDVALLELPYAKVFLQKYCKGYTSIPAPYRFGGLGFAFQKGSPFAREFSEAILRISENGELYKLENQLWTPSNGCPNPNVVDSDTEGLGPNRFWALFAIFFATSTGCFLLSLFRLSLENFPRSQVANQVNGTHVPNVAEVALAASFYGKLRGRTRFHPEGGSSSSNYGPIFTV</sequence>
<name>A0A6A1W9T9_9ROSI</name>
<dbReference type="InterPro" id="IPR001320">
    <property type="entry name" value="Iontro_rcpt_C"/>
</dbReference>
<evidence type="ECO:0000256" key="13">
    <source>
        <dbReference type="PIRNR" id="PIRNR037090"/>
    </source>
</evidence>
<keyword evidence="12 13" id="KW-0407">Ion channel</keyword>
<dbReference type="SUPFAM" id="SSF53822">
    <property type="entry name" value="Periplasmic binding protein-like I"/>
    <property type="match status" value="1"/>
</dbReference>
<dbReference type="GO" id="GO:0015276">
    <property type="term" value="F:ligand-gated monoatomic ion channel activity"/>
    <property type="evidence" value="ECO:0007669"/>
    <property type="project" value="InterPro"/>
</dbReference>
<dbReference type="GO" id="GO:0016020">
    <property type="term" value="C:membrane"/>
    <property type="evidence" value="ECO:0007669"/>
    <property type="project" value="UniProtKB-SubCell"/>
</dbReference>
<comment type="subcellular location">
    <subcellularLocation>
        <location evidence="1">Membrane</location>
        <topology evidence="1">Multi-pass membrane protein</topology>
    </subcellularLocation>
</comment>
<dbReference type="Gene3D" id="1.10.287.70">
    <property type="match status" value="1"/>
</dbReference>
<proteinExistence type="inferred from homology"/>
<dbReference type="Proteomes" id="UP000516437">
    <property type="component" value="Chromosome 2"/>
</dbReference>
<dbReference type="Gene3D" id="3.40.50.2300">
    <property type="match status" value="2"/>
</dbReference>
<dbReference type="InterPro" id="IPR015683">
    <property type="entry name" value="Ionotropic_Glu_rcpt"/>
</dbReference>
<evidence type="ECO:0000256" key="2">
    <source>
        <dbReference type="ARBA" id="ARBA00008685"/>
    </source>
</evidence>
<evidence type="ECO:0000256" key="10">
    <source>
        <dbReference type="ARBA" id="ARBA00023180"/>
    </source>
</evidence>
<comment type="function">
    <text evidence="13">Glutamate-gated receptor that probably acts as non-selective cation channel.</text>
</comment>
<dbReference type="FunFam" id="3.40.50.2300:FF:000188">
    <property type="entry name" value="Glutamate receptor"/>
    <property type="match status" value="1"/>
</dbReference>
<evidence type="ECO:0000256" key="3">
    <source>
        <dbReference type="ARBA" id="ARBA00022448"/>
    </source>
</evidence>
<evidence type="ECO:0000256" key="12">
    <source>
        <dbReference type="ARBA" id="ARBA00023303"/>
    </source>
</evidence>
<dbReference type="PIRSF" id="PIRSF037090">
    <property type="entry name" value="Iontro_Glu-like_rcpt_pln"/>
    <property type="match status" value="1"/>
</dbReference>
<evidence type="ECO:0000256" key="15">
    <source>
        <dbReference type="SAM" id="MobiDB-lite"/>
    </source>
</evidence>
<evidence type="ECO:0000256" key="9">
    <source>
        <dbReference type="ARBA" id="ARBA00023170"/>
    </source>
</evidence>
<evidence type="ECO:0000256" key="16">
    <source>
        <dbReference type="SAM" id="Phobius"/>
    </source>
</evidence>
<dbReference type="OrthoDB" id="5984008at2759"/>
<dbReference type="PANTHER" id="PTHR18966">
    <property type="entry name" value="IONOTROPIC GLUTAMATE RECEPTOR"/>
    <property type="match status" value="1"/>
</dbReference>
<evidence type="ECO:0000256" key="7">
    <source>
        <dbReference type="ARBA" id="ARBA00023065"/>
    </source>
</evidence>
<dbReference type="AlphaFoldDB" id="A0A6A1W9T9"/>
<comment type="similarity">
    <text evidence="2 13">Belongs to the glutamate-gated ion channel (TC 1.A.10.1) family.</text>
</comment>
<evidence type="ECO:0000256" key="1">
    <source>
        <dbReference type="ARBA" id="ARBA00004141"/>
    </source>
</evidence>
<keyword evidence="11 13" id="KW-1071">Ligand-gated ion channel</keyword>
<feature type="transmembrane region" description="Helical" evidence="16">
    <location>
        <begin position="800"/>
        <end position="820"/>
    </location>
</feature>
<keyword evidence="3 13" id="KW-0813">Transport</keyword>
<accession>A0A6A1W9T9</accession>
<keyword evidence="8 13" id="KW-0472">Membrane</keyword>
<evidence type="ECO:0000256" key="4">
    <source>
        <dbReference type="ARBA" id="ARBA00022692"/>
    </source>
</evidence>
<feature type="transmembrane region" description="Helical" evidence="16">
    <location>
        <begin position="621"/>
        <end position="639"/>
    </location>
</feature>
<dbReference type="FunFam" id="1.10.287.70:FF:000037">
    <property type="entry name" value="Glutamate receptor"/>
    <property type="match status" value="1"/>
</dbReference>
<gene>
    <name evidence="18" type="ORF">CJ030_MR2G018473</name>
</gene>
<dbReference type="SMART" id="SM00079">
    <property type="entry name" value="PBPe"/>
    <property type="match status" value="1"/>
</dbReference>
<keyword evidence="7 13" id="KW-0406">Ion transport</keyword>
<dbReference type="CDD" id="cd19990">
    <property type="entry name" value="PBP1_GABAb_receptor_plant"/>
    <property type="match status" value="1"/>
</dbReference>
<dbReference type="Pfam" id="PF01094">
    <property type="entry name" value="ANF_receptor"/>
    <property type="match status" value="1"/>
</dbReference>
<feature type="transmembrane region" description="Helical" evidence="16">
    <location>
        <begin position="591"/>
        <end position="609"/>
    </location>
</feature>
<dbReference type="InterPro" id="IPR017103">
    <property type="entry name" value="Iontropic_Glu_rcpt_pln"/>
</dbReference>
<organism evidence="18 19">
    <name type="scientific">Morella rubra</name>
    <name type="common">Chinese bayberry</name>
    <dbReference type="NCBI Taxonomy" id="262757"/>
    <lineage>
        <taxon>Eukaryota</taxon>
        <taxon>Viridiplantae</taxon>
        <taxon>Streptophyta</taxon>
        <taxon>Embryophyta</taxon>
        <taxon>Tracheophyta</taxon>
        <taxon>Spermatophyta</taxon>
        <taxon>Magnoliopsida</taxon>
        <taxon>eudicotyledons</taxon>
        <taxon>Gunneridae</taxon>
        <taxon>Pentapetalae</taxon>
        <taxon>rosids</taxon>
        <taxon>fabids</taxon>
        <taxon>Fagales</taxon>
        <taxon>Myricaceae</taxon>
        <taxon>Morella</taxon>
    </lineage>
</organism>
<evidence type="ECO:0000256" key="6">
    <source>
        <dbReference type="ARBA" id="ARBA00022989"/>
    </source>
</evidence>
<dbReference type="Gene3D" id="3.40.190.10">
    <property type="entry name" value="Periplasmic binding protein-like II"/>
    <property type="match status" value="2"/>
</dbReference>
<reference evidence="18 19" key="1">
    <citation type="journal article" date="2019" name="Plant Biotechnol. J.">
        <title>The red bayberry genome and genetic basis of sex determination.</title>
        <authorList>
            <person name="Jia H.M."/>
            <person name="Jia H.J."/>
            <person name="Cai Q.L."/>
            <person name="Wang Y."/>
            <person name="Zhao H.B."/>
            <person name="Yang W.F."/>
            <person name="Wang G.Y."/>
            <person name="Li Y.H."/>
            <person name="Zhan D.L."/>
            <person name="Shen Y.T."/>
            <person name="Niu Q.F."/>
            <person name="Chang L."/>
            <person name="Qiu J."/>
            <person name="Zhao L."/>
            <person name="Xie H.B."/>
            <person name="Fu W.Y."/>
            <person name="Jin J."/>
            <person name="Li X.W."/>
            <person name="Jiao Y."/>
            <person name="Zhou C.C."/>
            <person name="Tu T."/>
            <person name="Chai C.Y."/>
            <person name="Gao J.L."/>
            <person name="Fan L.J."/>
            <person name="van de Weg E."/>
            <person name="Wang J.Y."/>
            <person name="Gao Z.S."/>
        </authorList>
    </citation>
    <scope>NUCLEOTIDE SEQUENCE [LARGE SCALE GENOMIC DNA]</scope>
    <source>
        <tissue evidence="18">Leaves</tissue>
    </source>
</reference>
<dbReference type="SUPFAM" id="SSF53850">
    <property type="entry name" value="Periplasmic binding protein-like II"/>
    <property type="match status" value="1"/>
</dbReference>
<dbReference type="Pfam" id="PF00060">
    <property type="entry name" value="Lig_chan"/>
    <property type="match status" value="1"/>
</dbReference>
<evidence type="ECO:0000313" key="19">
    <source>
        <dbReference type="Proteomes" id="UP000516437"/>
    </source>
</evidence>
<evidence type="ECO:0000256" key="11">
    <source>
        <dbReference type="ARBA" id="ARBA00023286"/>
    </source>
</evidence>
<feature type="transmembrane region" description="Helical" evidence="16">
    <location>
        <begin position="15"/>
        <end position="33"/>
    </location>
</feature>
<evidence type="ECO:0000256" key="5">
    <source>
        <dbReference type="ARBA" id="ARBA00022729"/>
    </source>
</evidence>
<evidence type="ECO:0000256" key="8">
    <source>
        <dbReference type="ARBA" id="ARBA00023136"/>
    </source>
</evidence>
<evidence type="ECO:0000259" key="17">
    <source>
        <dbReference type="SMART" id="SM00079"/>
    </source>
</evidence>
<dbReference type="InterPro" id="IPR028082">
    <property type="entry name" value="Peripla_BP_I"/>
</dbReference>
<keyword evidence="5" id="KW-0732">Signal</keyword>